<dbReference type="SUPFAM" id="SSF56300">
    <property type="entry name" value="Metallo-dependent phosphatases"/>
    <property type="match status" value="1"/>
</dbReference>
<organism evidence="4 5">
    <name type="scientific">Methanoregula boonei (strain DSM 21154 / JCM 14090 / 6A8)</name>
    <dbReference type="NCBI Taxonomy" id="456442"/>
    <lineage>
        <taxon>Archaea</taxon>
        <taxon>Methanobacteriati</taxon>
        <taxon>Methanobacteriota</taxon>
        <taxon>Stenosarchaea group</taxon>
        <taxon>Methanomicrobia</taxon>
        <taxon>Methanomicrobiales</taxon>
        <taxon>Methanoregulaceae</taxon>
        <taxon>Methanoregula</taxon>
    </lineage>
</organism>
<evidence type="ECO:0000259" key="3">
    <source>
        <dbReference type="Pfam" id="PF02872"/>
    </source>
</evidence>
<dbReference type="SUPFAM" id="SSF55816">
    <property type="entry name" value="5'-nucleotidase (syn. UDP-sugar hydrolase), C-terminal domain"/>
    <property type="match status" value="1"/>
</dbReference>
<dbReference type="GO" id="GO:0008253">
    <property type="term" value="F:5'-nucleotidase activity"/>
    <property type="evidence" value="ECO:0007669"/>
    <property type="project" value="TreeGrafter"/>
</dbReference>
<protein>
    <submittedName>
        <fullName evidence="4">5'-Nucleotidase domain protein</fullName>
    </submittedName>
</protein>
<proteinExistence type="predicted"/>
<dbReference type="GO" id="GO:0009166">
    <property type="term" value="P:nucleotide catabolic process"/>
    <property type="evidence" value="ECO:0007669"/>
    <property type="project" value="InterPro"/>
</dbReference>
<keyword evidence="1" id="KW-0732">Signal</keyword>
<evidence type="ECO:0000256" key="1">
    <source>
        <dbReference type="ARBA" id="ARBA00022729"/>
    </source>
</evidence>
<evidence type="ECO:0000313" key="5">
    <source>
        <dbReference type="Proteomes" id="UP000002408"/>
    </source>
</evidence>
<keyword evidence="5" id="KW-1185">Reference proteome</keyword>
<feature type="domain" description="5'-Nucleotidase C-terminal" evidence="3">
    <location>
        <begin position="384"/>
        <end position="533"/>
    </location>
</feature>
<dbReference type="InterPro" id="IPR004843">
    <property type="entry name" value="Calcineurin-like_PHP"/>
</dbReference>
<dbReference type="Gene3D" id="3.90.780.10">
    <property type="entry name" value="5'-Nucleotidase, C-terminal domain"/>
    <property type="match status" value="1"/>
</dbReference>
<dbReference type="InterPro" id="IPR036907">
    <property type="entry name" value="5'-Nucleotdase_C_sf"/>
</dbReference>
<name>A7I793_METB6</name>
<accession>A7I793</accession>
<dbReference type="EMBL" id="CP000780">
    <property type="protein sequence ID" value="ABS55604.1"/>
    <property type="molecule type" value="Genomic_DNA"/>
</dbReference>
<dbReference type="InterPro" id="IPR029052">
    <property type="entry name" value="Metallo-depent_PP-like"/>
</dbReference>
<dbReference type="Proteomes" id="UP000002408">
    <property type="component" value="Chromosome"/>
</dbReference>
<dbReference type="PANTHER" id="PTHR11575:SF24">
    <property type="entry name" value="5'-NUCLEOTIDASE"/>
    <property type="match status" value="1"/>
</dbReference>
<dbReference type="PANTHER" id="PTHR11575">
    <property type="entry name" value="5'-NUCLEOTIDASE-RELATED"/>
    <property type="match status" value="1"/>
</dbReference>
<dbReference type="HOGENOM" id="CLU_005854_7_3_2"/>
<sequence length="571" mass="59823" precursor="true">MQILAGLCVLCILILALALFSGFPGGTAPAPHTNATVHIQILEVNDFHGHMAAGQIMNNRPVGSAPVLASYLKAAIASEKADGTIIALPGDVIGSAPPVSGLLLDEPSMLFFNSFANQYCTIGSNSPSVSCNMVATLGNQEFNNGVPEVLRMINGGNGATNITHIVDPYPGSKIDYVSSNVVWTANNTPVLPPYTLRTVDGVTIAFIGADTISTPNLTTSANVANLTFRDEADSINQYIPEIQAQGVHAIVVLLHEGGNQTPYEGPTEGNATLQTQGDERVAGIVSRLDPAVDVVLSAHTHEFTNIYLNDSAGKPVLVTQAYMYGRGYGDIDLTIDRSTGEVVGKSAQIVTTYADQAPGTSPDPAATALLNEAQNAVNPVENQVIGTAAGNITIARNSAGESAMGDLVADEERATMKTDVAFDTSGDVFANISEGPITWMDLYNVQPNAGTLMAMTMSGEQIKQTLEQQWQAPLPSSNLIVSGLSYTYDAAQPAGSKVISVSVNGVPLNPNATYTVATVDTVTLGDDGYTTFGQGSNMSYGTTDVDALVAYVKALPQPVNVTIDGRIQRIN</sequence>
<feature type="domain" description="Calcineurin-like phosphoesterase" evidence="2">
    <location>
        <begin position="40"/>
        <end position="302"/>
    </location>
</feature>
<evidence type="ECO:0000313" key="4">
    <source>
        <dbReference type="EMBL" id="ABS55604.1"/>
    </source>
</evidence>
<dbReference type="PRINTS" id="PR01607">
    <property type="entry name" value="APYRASEFAMLY"/>
</dbReference>
<dbReference type="Pfam" id="PF00149">
    <property type="entry name" value="Metallophos"/>
    <property type="match status" value="1"/>
</dbReference>
<dbReference type="GO" id="GO:0008768">
    <property type="term" value="F:UDP-sugar diphosphatase activity"/>
    <property type="evidence" value="ECO:0007669"/>
    <property type="project" value="TreeGrafter"/>
</dbReference>
<gene>
    <name evidence="4" type="ordered locus">Mboo_1086</name>
</gene>
<dbReference type="AlphaFoldDB" id="A7I793"/>
<dbReference type="Pfam" id="PF02872">
    <property type="entry name" value="5_nucleotid_C"/>
    <property type="match status" value="1"/>
</dbReference>
<evidence type="ECO:0000259" key="2">
    <source>
        <dbReference type="Pfam" id="PF00149"/>
    </source>
</evidence>
<dbReference type="KEGG" id="mbn:Mboo_1086"/>
<dbReference type="InterPro" id="IPR008334">
    <property type="entry name" value="5'-Nucleotdase_C"/>
</dbReference>
<dbReference type="eggNOG" id="arCOG02832">
    <property type="taxonomic scope" value="Archaea"/>
</dbReference>
<dbReference type="Gene3D" id="3.60.21.10">
    <property type="match status" value="1"/>
</dbReference>
<dbReference type="InterPro" id="IPR006179">
    <property type="entry name" value="5_nucleotidase/apyrase"/>
</dbReference>
<reference evidence="5" key="1">
    <citation type="journal article" date="2015" name="Microbiology">
        <title>Genome of Methanoregula boonei 6A8 reveals adaptations to oligotrophic peatland environments.</title>
        <authorList>
            <person name="Braeuer S."/>
            <person name="Cadillo-Quiroz H."/>
            <person name="Kyrpides N."/>
            <person name="Woyke T."/>
            <person name="Goodwin L."/>
            <person name="Detter C."/>
            <person name="Podell S."/>
            <person name="Yavitt J.B."/>
            <person name="Zinder S.H."/>
        </authorList>
    </citation>
    <scope>NUCLEOTIDE SEQUENCE [LARGE SCALE GENOMIC DNA]</scope>
    <source>
        <strain evidence="5">DSM 21154 / JCM 14090 / 6A8</strain>
    </source>
</reference>
<dbReference type="STRING" id="456442.Mboo_1086"/>